<dbReference type="Bgee" id="ENSMMUG00000059872">
    <property type="expression patterns" value="Expressed in ileum and 1 other cell type or tissue"/>
</dbReference>
<proteinExistence type="predicted"/>
<dbReference type="InParanoid" id="A0A5F7ZR00"/>
<keyword evidence="1" id="KW-0472">Membrane</keyword>
<accession>A0A5F7ZR00</accession>
<dbReference type="AlphaFoldDB" id="A0A5F7ZR00"/>
<dbReference type="Proteomes" id="UP000006718">
    <property type="component" value="Chromosome 20"/>
</dbReference>
<evidence type="ECO:0000256" key="1">
    <source>
        <dbReference type="SAM" id="Phobius"/>
    </source>
</evidence>
<keyword evidence="3" id="KW-1185">Reference proteome</keyword>
<reference evidence="3" key="1">
    <citation type="journal article" date="2007" name="Science">
        <title>Evolutionary and biomedical insights from the rhesus macaque genome.</title>
        <authorList>
            <person name="Gibbs R.A."/>
            <person name="Rogers J."/>
            <person name="Katze M.G."/>
            <person name="Bumgarner R."/>
            <person name="Weinstock G.M."/>
            <person name="Mardis E.R."/>
            <person name="Remington K.A."/>
            <person name="Strausberg R.L."/>
            <person name="Venter J.C."/>
            <person name="Wilson R.K."/>
            <person name="Batzer M.A."/>
            <person name="Bustamante C.D."/>
            <person name="Eichler E.E."/>
            <person name="Hahn M.W."/>
            <person name="Hardison R.C."/>
            <person name="Makova K.D."/>
            <person name="Miller W."/>
            <person name="Milosavljevic A."/>
            <person name="Palermo R.E."/>
            <person name="Siepel A."/>
            <person name="Sikela J.M."/>
            <person name="Attaway T."/>
            <person name="Bell S."/>
            <person name="Bernard K.E."/>
            <person name="Buhay C.J."/>
            <person name="Chandrabose M.N."/>
            <person name="Dao M."/>
            <person name="Davis C."/>
            <person name="Delehaunty K.D."/>
            <person name="Ding Y."/>
            <person name="Dinh H.H."/>
            <person name="Dugan-Rocha S."/>
            <person name="Fulton L.A."/>
            <person name="Gabisi R.A."/>
            <person name="Garner T.T."/>
            <person name="Godfrey J."/>
            <person name="Hawes A.C."/>
            <person name="Hernandez J."/>
            <person name="Hines S."/>
            <person name="Holder M."/>
            <person name="Hume J."/>
            <person name="Jhangiani S.N."/>
            <person name="Joshi V."/>
            <person name="Khan Z.M."/>
            <person name="Kirkness E.F."/>
            <person name="Cree A."/>
            <person name="Fowler R.G."/>
            <person name="Lee S."/>
            <person name="Lewis L.R."/>
            <person name="Li Z."/>
            <person name="Liu Y.-S."/>
            <person name="Moore S.M."/>
            <person name="Muzny D."/>
            <person name="Nazareth L.V."/>
            <person name="Ngo D.N."/>
            <person name="Okwuonu G.O."/>
            <person name="Pai G."/>
            <person name="Parker D."/>
            <person name="Paul H.A."/>
            <person name="Pfannkoch C."/>
            <person name="Pohl C.S."/>
            <person name="Rogers Y.-H.C."/>
            <person name="Ruiz S.J."/>
            <person name="Sabo A."/>
            <person name="Santibanez J."/>
            <person name="Schneider B.W."/>
            <person name="Smith S.M."/>
            <person name="Sodergren E."/>
            <person name="Svatek A.F."/>
            <person name="Utterback T.R."/>
            <person name="Vattathil S."/>
            <person name="Warren W."/>
            <person name="White C.S."/>
            <person name="Chinwalla A.T."/>
            <person name="Feng Y."/>
            <person name="Halpern A.L."/>
            <person name="Hillier L.W."/>
            <person name="Huang X."/>
            <person name="Minx P."/>
            <person name="Nelson J.O."/>
            <person name="Pepin K.H."/>
            <person name="Qin X."/>
            <person name="Sutton G.G."/>
            <person name="Venter E."/>
            <person name="Walenz B.P."/>
            <person name="Wallis J.W."/>
            <person name="Worley K.C."/>
            <person name="Yang S.-P."/>
            <person name="Jones S.M."/>
            <person name="Marra M.A."/>
            <person name="Rocchi M."/>
            <person name="Schein J.E."/>
            <person name="Baertsch R."/>
            <person name="Clarke L."/>
            <person name="Csuros M."/>
            <person name="Glasscock J."/>
            <person name="Harris R.A."/>
            <person name="Havlak P."/>
            <person name="Jackson A.R."/>
            <person name="Jiang H."/>
            <person name="Liu Y."/>
            <person name="Messina D.N."/>
            <person name="Shen Y."/>
            <person name="Song H.X.-Z."/>
            <person name="Wylie T."/>
            <person name="Zhang L."/>
            <person name="Birney E."/>
            <person name="Han K."/>
            <person name="Konkel M.K."/>
            <person name="Lee J."/>
            <person name="Smit A.F.A."/>
            <person name="Ullmer B."/>
            <person name="Wang H."/>
            <person name="Xing J."/>
            <person name="Burhans R."/>
            <person name="Cheng Z."/>
            <person name="Karro J.E."/>
            <person name="Ma J."/>
            <person name="Raney B."/>
            <person name="She X."/>
            <person name="Cox M.J."/>
            <person name="Demuth J.P."/>
            <person name="Dumas L.J."/>
            <person name="Han S.-G."/>
            <person name="Hopkins J."/>
            <person name="Karimpour-Fard A."/>
            <person name="Kim Y.H."/>
            <person name="Pollack J.R."/>
            <person name="Vinar T."/>
            <person name="Addo-Quaye C."/>
            <person name="Degenhardt J."/>
            <person name="Denby A."/>
            <person name="Hubisz M.J."/>
            <person name="Indap A."/>
            <person name="Kosiol C."/>
            <person name="Lahn B.T."/>
            <person name="Lawson H.A."/>
            <person name="Marklein A."/>
            <person name="Nielsen R."/>
            <person name="Vallender E.J."/>
            <person name="Clark A.G."/>
            <person name="Ferguson B."/>
            <person name="Hernandez R.D."/>
            <person name="Hirani K."/>
            <person name="Kehrer-Sawatzki H."/>
            <person name="Kolb J."/>
            <person name="Patil S."/>
            <person name="Pu L.-L."/>
            <person name="Ren Y."/>
            <person name="Smith D.G."/>
            <person name="Wheeler D.A."/>
            <person name="Schenck I."/>
            <person name="Ball E.V."/>
            <person name="Chen R."/>
            <person name="Cooper D.N."/>
            <person name="Giardine B."/>
            <person name="Hsu F."/>
            <person name="Kent W.J."/>
            <person name="Lesk A."/>
            <person name="Nelson D.L."/>
            <person name="O'brien W.E."/>
            <person name="Pruefer K."/>
            <person name="Stenson P.D."/>
            <person name="Wallace J.C."/>
            <person name="Ke H."/>
            <person name="Liu X.-M."/>
            <person name="Wang P."/>
            <person name="Xiang A.P."/>
            <person name="Yang F."/>
            <person name="Barber G.P."/>
            <person name="Haussler D."/>
            <person name="Karolchik D."/>
            <person name="Kern A.D."/>
            <person name="Kuhn R.M."/>
            <person name="Smith K.E."/>
            <person name="Zwieg A.S."/>
        </authorList>
    </citation>
    <scope>NUCLEOTIDE SEQUENCE [LARGE SCALE GENOMIC DNA]</scope>
    <source>
        <strain evidence="3">17573</strain>
    </source>
</reference>
<name>A0A5F7ZR00_MACMU</name>
<reference evidence="2" key="4">
    <citation type="submission" date="2025-09" db="UniProtKB">
        <authorList>
            <consortium name="Ensembl"/>
        </authorList>
    </citation>
    <scope>IDENTIFICATION</scope>
    <source>
        <strain evidence="2">17573</strain>
    </source>
</reference>
<dbReference type="PANTHER" id="PTHR46254">
    <property type="entry name" value="PROTEIN GVQW1-RELATED"/>
    <property type="match status" value="1"/>
</dbReference>
<dbReference type="Ensembl" id="ENSMMUT00000097184.1">
    <property type="protein sequence ID" value="ENSMMUP00000068054.1"/>
    <property type="gene ID" value="ENSMMUG00000059872.1"/>
</dbReference>
<dbReference type="PANTHER" id="PTHR46254:SF6">
    <property type="entry name" value="HIGH MOBILITY GROUP AT-HOOK 2"/>
    <property type="match status" value="1"/>
</dbReference>
<evidence type="ECO:0000313" key="2">
    <source>
        <dbReference type="Ensembl" id="ENSMMUP00000068054.1"/>
    </source>
</evidence>
<keyword evidence="1" id="KW-0812">Transmembrane</keyword>
<sequence>MVHEALCLSLCVCFVCLFCFAFVCLFVFERGSRSVTQRLELQWCDLGSLQPLHPGFKQFSCLSLLSSWDYSHTPPCQANFCIFSRDRVSPCWPGWSQTPGLR</sequence>
<protein>
    <submittedName>
        <fullName evidence="2">Uncharacterized protein</fullName>
    </submittedName>
</protein>
<reference evidence="2" key="2">
    <citation type="submission" date="2019-01" db="EMBL/GenBank/DDBJ databases">
        <authorList>
            <person name="Graves T."/>
            <person name="Eichler E.E."/>
            <person name="Wilson R.K."/>
        </authorList>
    </citation>
    <scope>NUCLEOTIDE SEQUENCE [LARGE SCALE GENOMIC DNA]</scope>
    <source>
        <strain evidence="2">17573</strain>
    </source>
</reference>
<reference evidence="2" key="3">
    <citation type="submission" date="2025-08" db="UniProtKB">
        <authorList>
            <consortium name="Ensembl"/>
        </authorList>
    </citation>
    <scope>IDENTIFICATION</scope>
    <source>
        <strain evidence="2">17573</strain>
    </source>
</reference>
<evidence type="ECO:0000313" key="3">
    <source>
        <dbReference type="Proteomes" id="UP000006718"/>
    </source>
</evidence>
<organism evidence="2 3">
    <name type="scientific">Macaca mulatta</name>
    <name type="common">Rhesus macaque</name>
    <dbReference type="NCBI Taxonomy" id="9544"/>
    <lineage>
        <taxon>Eukaryota</taxon>
        <taxon>Metazoa</taxon>
        <taxon>Chordata</taxon>
        <taxon>Craniata</taxon>
        <taxon>Vertebrata</taxon>
        <taxon>Euteleostomi</taxon>
        <taxon>Mammalia</taxon>
        <taxon>Eutheria</taxon>
        <taxon>Euarchontoglires</taxon>
        <taxon>Primates</taxon>
        <taxon>Haplorrhini</taxon>
        <taxon>Catarrhini</taxon>
        <taxon>Cercopithecidae</taxon>
        <taxon>Cercopithecinae</taxon>
        <taxon>Macaca</taxon>
    </lineage>
</organism>
<keyword evidence="1" id="KW-1133">Transmembrane helix</keyword>
<dbReference type="VEuPathDB" id="HostDB:ENSMMUG00000059872"/>
<feature type="transmembrane region" description="Helical" evidence="1">
    <location>
        <begin position="6"/>
        <end position="28"/>
    </location>
</feature>
<dbReference type="GeneTree" id="ENSGT00940000161627"/>